<name>A0A367XUY1_9MICO</name>
<keyword evidence="2" id="KW-0472">Membrane</keyword>
<dbReference type="AlphaFoldDB" id="A0A367XUY1"/>
<accession>A0A367XUY1</accession>
<evidence type="ECO:0000313" key="3">
    <source>
        <dbReference type="EMBL" id="RCK57209.1"/>
    </source>
</evidence>
<evidence type="ECO:0000256" key="1">
    <source>
        <dbReference type="SAM" id="MobiDB-lite"/>
    </source>
</evidence>
<keyword evidence="2" id="KW-0812">Transmembrane</keyword>
<sequence>MPELDAELAELQRRAYGPGGNDLSPAERARLAQIEASQRGPDPQAGPPADVAIPPRPPAPGGAPADPGSGVRGSAAGRLGAGDTSEQEWIQGGAGTPRVPDSADPGAARWGSGGGAARWGTDGEAARSWSPAVRADGAAAAAREGTDPGRASGDPGGTRGAGDRRGGRWFPPALIAAIAVGAVIVMLVAGGVGWGGGYAAGVARHAAPGSDAEFVMELHPTEMPDRLADVAGAYAFVQVDAETGELVAQGDYYGSLGDDIDVLVNRPFGGDDGYRDLPGDTVCLSVTQIMEQTETTSIFAGGTVCGSPRLPVSVDLFAGVEGGNYTNGMRIYTDAYPEDTLLRFTYSAASDSVMVWSLAPGA</sequence>
<reference evidence="3 4" key="1">
    <citation type="submission" date="2018-07" db="EMBL/GenBank/DDBJ databases">
        <title>Microbacterium endoborsara sp. nov., a novel actinobacterium isolated from Borszczowia aralocaspica.</title>
        <authorList>
            <person name="An D."/>
        </authorList>
    </citation>
    <scope>NUCLEOTIDE SEQUENCE [LARGE SCALE GENOMIC DNA]</scope>
    <source>
        <strain evidence="3 4">C1.15228</strain>
    </source>
</reference>
<evidence type="ECO:0000256" key="2">
    <source>
        <dbReference type="SAM" id="Phobius"/>
    </source>
</evidence>
<dbReference type="OrthoDB" id="5061092at2"/>
<keyword evidence="4" id="KW-1185">Reference proteome</keyword>
<gene>
    <name evidence="3" type="ORF">DTO57_12965</name>
</gene>
<keyword evidence="2" id="KW-1133">Transmembrane helix</keyword>
<protein>
    <submittedName>
        <fullName evidence="3">Uncharacterized protein</fullName>
    </submittedName>
</protein>
<dbReference type="RefSeq" id="WP_114118647.1">
    <property type="nucleotide sequence ID" value="NZ_BMHU01000005.1"/>
</dbReference>
<feature type="region of interest" description="Disordered" evidence="1">
    <location>
        <begin position="12"/>
        <end position="166"/>
    </location>
</feature>
<comment type="caution">
    <text evidence="3">The sequence shown here is derived from an EMBL/GenBank/DDBJ whole genome shotgun (WGS) entry which is preliminary data.</text>
</comment>
<dbReference type="Proteomes" id="UP000253508">
    <property type="component" value="Unassembled WGS sequence"/>
</dbReference>
<feature type="compositionally biased region" description="Low complexity" evidence="1">
    <location>
        <begin position="132"/>
        <end position="142"/>
    </location>
</feature>
<feature type="transmembrane region" description="Helical" evidence="2">
    <location>
        <begin position="173"/>
        <end position="194"/>
    </location>
</feature>
<organism evidence="3 4">
    <name type="scientific">Microbacterium sorbitolivorans</name>
    <dbReference type="NCBI Taxonomy" id="1867410"/>
    <lineage>
        <taxon>Bacteria</taxon>
        <taxon>Bacillati</taxon>
        <taxon>Actinomycetota</taxon>
        <taxon>Actinomycetes</taxon>
        <taxon>Micrococcales</taxon>
        <taxon>Microbacteriaceae</taxon>
        <taxon>Microbacterium</taxon>
    </lineage>
</organism>
<evidence type="ECO:0000313" key="4">
    <source>
        <dbReference type="Proteomes" id="UP000253508"/>
    </source>
</evidence>
<proteinExistence type="predicted"/>
<dbReference type="EMBL" id="QORO01000005">
    <property type="protein sequence ID" value="RCK57209.1"/>
    <property type="molecule type" value="Genomic_DNA"/>
</dbReference>